<sequence length="105" mass="11453">MGHDSTNILAKLKSKFKEFLENILFKCIARSLGRVLDILHMIVDVGAVLTHLVGMQGLVRKFSETLRGYGEGRLKLNDAKKQALALAGECDDVASEIGVAIEANK</sequence>
<comment type="caution">
    <text evidence="1">The sequence shown here is derived from an EMBL/GenBank/DDBJ whole genome shotgun (WGS) entry which is preliminary data.</text>
</comment>
<dbReference type="EMBL" id="JATN01000322">
    <property type="protein sequence ID" value="EUC55786.1"/>
    <property type="molecule type" value="Genomic_DNA"/>
</dbReference>
<evidence type="ECO:0000313" key="1">
    <source>
        <dbReference type="EMBL" id="EUC55786.1"/>
    </source>
</evidence>
<organism evidence="1 2">
    <name type="scientific">Rhizoctonia solani AG-3 Rhs1AP</name>
    <dbReference type="NCBI Taxonomy" id="1086054"/>
    <lineage>
        <taxon>Eukaryota</taxon>
        <taxon>Fungi</taxon>
        <taxon>Dikarya</taxon>
        <taxon>Basidiomycota</taxon>
        <taxon>Agaricomycotina</taxon>
        <taxon>Agaricomycetes</taxon>
        <taxon>Cantharellales</taxon>
        <taxon>Ceratobasidiaceae</taxon>
        <taxon>Rhizoctonia</taxon>
    </lineage>
</organism>
<dbReference type="Proteomes" id="UP000030108">
    <property type="component" value="Unassembled WGS sequence"/>
</dbReference>
<dbReference type="AlphaFoldDB" id="X8J3D4"/>
<protein>
    <submittedName>
        <fullName evidence="1">Uncharacterized protein</fullName>
    </submittedName>
</protein>
<proteinExistence type="predicted"/>
<reference evidence="2" key="1">
    <citation type="journal article" date="2014" name="Genome Announc.">
        <title>Draft genome sequence of the plant-pathogenic soil fungus Rhizoctonia solani anastomosis group 3 strain Rhs1AP.</title>
        <authorList>
            <person name="Cubeta M.A."/>
            <person name="Thomas E."/>
            <person name="Dean R.A."/>
            <person name="Jabaji S."/>
            <person name="Neate S.M."/>
            <person name="Tavantzis S."/>
            <person name="Toda T."/>
            <person name="Vilgalys R."/>
            <person name="Bharathan N."/>
            <person name="Fedorova-Abrams N."/>
            <person name="Pakala S.B."/>
            <person name="Pakala S.M."/>
            <person name="Zafar N."/>
            <person name="Joardar V."/>
            <person name="Losada L."/>
            <person name="Nierman W.C."/>
        </authorList>
    </citation>
    <scope>NUCLEOTIDE SEQUENCE [LARGE SCALE GENOMIC DNA]</scope>
    <source>
        <strain evidence="2">AG-3</strain>
    </source>
</reference>
<evidence type="ECO:0000313" key="2">
    <source>
        <dbReference type="Proteomes" id="UP000030108"/>
    </source>
</evidence>
<accession>X8J3D4</accession>
<gene>
    <name evidence="1" type="ORF">RSOL_135670</name>
</gene>
<feature type="non-terminal residue" evidence="1">
    <location>
        <position position="105"/>
    </location>
</feature>
<name>X8J3D4_9AGAM</name>